<feature type="region of interest" description="Disordered" evidence="1">
    <location>
        <begin position="957"/>
        <end position="1013"/>
    </location>
</feature>
<gene>
    <name evidence="3" type="ORF">CYMTET_32738</name>
</gene>
<feature type="compositionally biased region" description="Polar residues" evidence="1">
    <location>
        <begin position="550"/>
        <end position="562"/>
    </location>
</feature>
<feature type="region of interest" description="Disordered" evidence="1">
    <location>
        <begin position="1189"/>
        <end position="1227"/>
    </location>
</feature>
<feature type="compositionally biased region" description="Low complexity" evidence="1">
    <location>
        <begin position="1245"/>
        <end position="1262"/>
    </location>
</feature>
<feature type="region of interest" description="Disordered" evidence="1">
    <location>
        <begin position="580"/>
        <end position="635"/>
    </location>
</feature>
<feature type="region of interest" description="Disordered" evidence="1">
    <location>
        <begin position="676"/>
        <end position="715"/>
    </location>
</feature>
<evidence type="ECO:0000313" key="4">
    <source>
        <dbReference type="Proteomes" id="UP001190700"/>
    </source>
</evidence>
<sequence length="1754" mass="175437">MVFQKQVEVMSTDTSAAGVNASEVPHTLVAEQVQLGPRQPQGDGLAELRGRQLLVFFTGRGWYVGKVVDYRLHSGAGNLFNVCYTDGSKDELTWRQLHPKLLPIAPISDKESDRGWEQVVTVDAQVASARAKPLEGGTTPFAAGGSATDAAARIADPPALCWRDAPTLPSAAADAVVAAVGSGKVDARMTSDDHVHLKDIAAAFFSQTQHGERLRLAAAAGGGSCSSEPQRVNPSSTHLHTVATALGHIAQHQAGSLGAARASATSADDTGQARYTRPQQSTAWHNPIKATATHRALARARARARVCVRATAGVPANSTLPKGMAGGVTANPAPDAQAASLALTLATGWTTDSAAHNAAAGAASSAQGPQRPGSTDEANGHAVNAVPGAAPKAHRSFPSCQHDGPASGRSLFCKAHGRGRRGRADECAKAAKSSAARATAGVTANGALPMGMVDVAAANDTPDVGTTHRSPGAGGSATDAAARIADPPAACRRDAPMLPSAAADAVAAVGSENVDARMTSDDHVHLNDVAGGGGIQKQHDERPAAAAGGSCSSEPQRVNPSSTHLHTVATALGHIAQDQAGSLGAARASATSADDTGQASEKRPAEGDMPDPGVTTQQSPTWHNPIKATVGVPANSTLPKGMAGGVTANATPDAQAASLALTLATGWTTDSAAHNATAGAASSAQGPQRPGSTDEATGGHAVNAVPGAAPKAHRSFPRCQHDGCTKLARGSSGHCIAHGGGRRCDVNGCTKYARGSTKVGVGAYCAAHGGGRRCKTDACARPASGRSVFCKAHNRGRRGRADECAKAARSSARATAGVTANSLLPMGMVDVAAANYMPDVGTTHRSPGAGGSATDAAARIADLPAAGRRDAPMLPSAAADAVVAAVGSGKVDARMTSDDHVHLNDIAGGGGIQKQHEERPAAAAGGSCSSEPQRVNPSSTHLHTVATALGHIAQHQAGSLGAARASATSADDTGQASEKRPAEGDMPDPGVTTQQSPTWHNPIKATAGVPANSTLPKGMAGGVTANATPDAQAASLALTLATGWTTDSAAHNATAGAASSAQGPQRPGSTDEATGGHAVNAVPGAAPKAHRSFPRCQHDGSSARATAGVTANSLLPMGMVDVAADNYMPDVGTTHRSPGTGGSATDAAARIADLPAACRPTLPSAAADAVVAAVGSGKVDARMTSDDHVHLNDIAGGGGIQKQHEERPAAAAGGSCSSEPQRVNPSSTHLHTVATALGHIAQHRAGSLGAARASATSADDTGQASEKRPAEGDMPDPGVTTQQSPTWHTPIKATRRAVLSTLRATVGVPANSTLPKGMVGGVTANATPDAQAASLALTLATGWTTDSAAHNATAGAASSAQGPQRPGSTDEATGGHAVDAVPGAAPKAHRRFPSCQHDGTDACARPASGGSAFCKAHNRGRRGRADGVNTLPHARFPCVRSAAEVTTNGALPMGMVDMAAANYTLDARTTHRSLGAGGSATDAAARIADPPAACRRDAPMLPSAAADAVAAVGSEKVGSGKVDARMTSDDHVHLKDIAAAFFSQTQHGEPLRLAAAAAGSCSSEPQRVNPSSTHLHTVATALGHIAQHQAGSLGAARASATSADDTGQARYRRPQQSTAWHNPIKATATHRALAQARATAGVPANSTLPMVDVTAANYMPDVGTTHRSPGTGGSATDAAARIADLPAACRPTLPSAAADAVVAAVGSAKVGSGKVDAPMTSDDHVATSAAGSTPFCEGHRKGCQAEGCSKAAQG</sequence>
<feature type="compositionally biased region" description="Low complexity" evidence="1">
    <location>
        <begin position="357"/>
        <end position="366"/>
    </location>
</feature>
<feature type="region of interest" description="Disordered" evidence="1">
    <location>
        <begin position="1053"/>
        <end position="1101"/>
    </location>
</feature>
<feature type="compositionally biased region" description="Polar residues" evidence="1">
    <location>
        <begin position="1215"/>
        <end position="1227"/>
    </location>
</feature>
<evidence type="ECO:0000256" key="1">
    <source>
        <dbReference type="SAM" id="MobiDB-lite"/>
    </source>
</evidence>
<feature type="compositionally biased region" description="Polar residues" evidence="1">
    <location>
        <begin position="927"/>
        <end position="939"/>
    </location>
</feature>
<keyword evidence="4" id="KW-1185">Reference proteome</keyword>
<comment type="caution">
    <text evidence="3">The sequence shown here is derived from an EMBL/GenBank/DDBJ whole genome shotgun (WGS) entry which is preliminary data.</text>
</comment>
<accession>A0AAE0FF32</accession>
<dbReference type="InterPro" id="IPR056866">
    <property type="entry name" value="Znf_WRKY19"/>
</dbReference>
<organism evidence="3 4">
    <name type="scientific">Cymbomonas tetramitiformis</name>
    <dbReference type="NCBI Taxonomy" id="36881"/>
    <lineage>
        <taxon>Eukaryota</taxon>
        <taxon>Viridiplantae</taxon>
        <taxon>Chlorophyta</taxon>
        <taxon>Pyramimonadophyceae</taxon>
        <taxon>Pyramimonadales</taxon>
        <taxon>Pyramimonadaceae</taxon>
        <taxon>Cymbomonas</taxon>
    </lineage>
</organism>
<evidence type="ECO:0000313" key="3">
    <source>
        <dbReference type="EMBL" id="KAK3258201.1"/>
    </source>
</evidence>
<dbReference type="PANTHER" id="PTHR31827">
    <property type="entry name" value="EMB|CAB89363.1"/>
    <property type="match status" value="1"/>
</dbReference>
<dbReference type="PANTHER" id="PTHR31827:SF1">
    <property type="entry name" value="EMB|CAB89363.1"/>
    <property type="match status" value="1"/>
</dbReference>
<dbReference type="EMBL" id="LGRX02019731">
    <property type="protein sequence ID" value="KAK3258201.1"/>
    <property type="molecule type" value="Genomic_DNA"/>
</dbReference>
<evidence type="ECO:0000259" key="2">
    <source>
        <dbReference type="Pfam" id="PF24906"/>
    </source>
</evidence>
<feature type="compositionally biased region" description="Low complexity" evidence="1">
    <location>
        <begin position="254"/>
        <end position="270"/>
    </location>
</feature>
<feature type="region of interest" description="Disordered" evidence="1">
    <location>
        <begin position="1245"/>
        <end position="1291"/>
    </location>
</feature>
<name>A0AAE0FF32_9CHLO</name>
<feature type="compositionally biased region" description="Low complexity" evidence="1">
    <location>
        <begin position="580"/>
        <end position="597"/>
    </location>
</feature>
<feature type="region of interest" description="Disordered" evidence="1">
    <location>
        <begin position="357"/>
        <end position="384"/>
    </location>
</feature>
<feature type="region of interest" description="Disordered" evidence="1">
    <location>
        <begin position="524"/>
        <end position="562"/>
    </location>
</feature>
<reference evidence="3 4" key="1">
    <citation type="journal article" date="2015" name="Genome Biol. Evol.">
        <title>Comparative Genomics of a Bacterivorous Green Alga Reveals Evolutionary Causalities and Consequences of Phago-Mixotrophic Mode of Nutrition.</title>
        <authorList>
            <person name="Burns J.A."/>
            <person name="Paasch A."/>
            <person name="Narechania A."/>
            <person name="Kim E."/>
        </authorList>
    </citation>
    <scope>NUCLEOTIDE SEQUENCE [LARGE SCALE GENOMIC DNA]</scope>
    <source>
        <strain evidence="3 4">PLY_AMNH</strain>
    </source>
</reference>
<feature type="region of interest" description="Disordered" evidence="1">
    <location>
        <begin position="254"/>
        <end position="286"/>
    </location>
</feature>
<dbReference type="Pfam" id="PF24906">
    <property type="entry name" value="Zf_WRKY19"/>
    <property type="match status" value="1"/>
</dbReference>
<feature type="region of interest" description="Disordered" evidence="1">
    <location>
        <begin position="901"/>
        <end position="939"/>
    </location>
</feature>
<feature type="domain" description="WRKY19-like zinc finger" evidence="2">
    <location>
        <begin position="718"/>
        <end position="740"/>
    </location>
</feature>
<feature type="region of interest" description="Disordered" evidence="1">
    <location>
        <begin position="1590"/>
        <end position="1630"/>
    </location>
</feature>
<dbReference type="Proteomes" id="UP001190700">
    <property type="component" value="Unassembled WGS sequence"/>
</dbReference>
<proteinExistence type="predicted"/>
<protein>
    <recommendedName>
        <fullName evidence="2">WRKY19-like zinc finger domain-containing protein</fullName>
    </recommendedName>
</protein>
<feature type="compositionally biased region" description="Low complexity" evidence="1">
    <location>
        <begin position="1590"/>
        <end position="1606"/>
    </location>
</feature>
<feature type="compositionally biased region" description="Low complexity" evidence="1">
    <location>
        <begin position="957"/>
        <end position="974"/>
    </location>
</feature>
<feature type="region of interest" description="Disordered" evidence="1">
    <location>
        <begin position="1352"/>
        <end position="1392"/>
    </location>
</feature>